<dbReference type="SUPFAM" id="SSF55545">
    <property type="entry name" value="beta-N-acetylhexosaminidase-like domain"/>
    <property type="match status" value="1"/>
</dbReference>
<evidence type="ECO:0000313" key="2">
    <source>
        <dbReference type="EMBL" id="TVY11168.1"/>
    </source>
</evidence>
<dbReference type="InterPro" id="IPR029018">
    <property type="entry name" value="Hex-like_dom2"/>
</dbReference>
<evidence type="ECO:0008006" key="4">
    <source>
        <dbReference type="Google" id="ProtNLM"/>
    </source>
</evidence>
<dbReference type="AlphaFoldDB" id="A0A559KGE2"/>
<dbReference type="OrthoDB" id="7167803at2"/>
<name>A0A559KGE2_9BACL</name>
<dbReference type="RefSeq" id="WP_144843976.1">
    <property type="nucleotide sequence ID" value="NZ_VNJI01000004.1"/>
</dbReference>
<dbReference type="EMBL" id="VNJI01000004">
    <property type="protein sequence ID" value="TVY11168.1"/>
    <property type="molecule type" value="Genomic_DNA"/>
</dbReference>
<evidence type="ECO:0000256" key="1">
    <source>
        <dbReference type="ARBA" id="ARBA00022801"/>
    </source>
</evidence>
<dbReference type="SUPFAM" id="SSF51445">
    <property type="entry name" value="(Trans)glycosidases"/>
    <property type="match status" value="1"/>
</dbReference>
<keyword evidence="3" id="KW-1185">Reference proteome</keyword>
<protein>
    <recommendedName>
        <fullName evidence="4">Alpha glucuronidase N-terminal domain-containing protein</fullName>
    </recommendedName>
</protein>
<proteinExistence type="predicted"/>
<dbReference type="GO" id="GO:0016787">
    <property type="term" value="F:hydrolase activity"/>
    <property type="evidence" value="ECO:0007669"/>
    <property type="project" value="UniProtKB-KW"/>
</dbReference>
<dbReference type="InterPro" id="IPR017853">
    <property type="entry name" value="GH"/>
</dbReference>
<gene>
    <name evidence="2" type="ORF">FPZ49_04870</name>
</gene>
<dbReference type="Gene3D" id="3.30.379.10">
    <property type="entry name" value="Chitobiase/beta-hexosaminidase domain 2-like"/>
    <property type="match status" value="1"/>
</dbReference>
<dbReference type="GO" id="GO:0005975">
    <property type="term" value="P:carbohydrate metabolic process"/>
    <property type="evidence" value="ECO:0007669"/>
    <property type="project" value="UniProtKB-ARBA"/>
</dbReference>
<comment type="caution">
    <text evidence="2">The sequence shown here is derived from an EMBL/GenBank/DDBJ whole genome shotgun (WGS) entry which is preliminary data.</text>
</comment>
<reference evidence="2 3" key="1">
    <citation type="submission" date="2019-07" db="EMBL/GenBank/DDBJ databases">
        <authorList>
            <person name="Kim J."/>
        </authorList>
    </citation>
    <scope>NUCLEOTIDE SEQUENCE [LARGE SCALE GENOMIC DNA]</scope>
    <source>
        <strain evidence="2 3">JC52</strain>
    </source>
</reference>
<keyword evidence="1" id="KW-0378">Hydrolase</keyword>
<accession>A0A559KGE2</accession>
<sequence length="825" mass="92951">MASALQTVDLTCAVVVCSTSASAHETKAITVLIEEIAKRTGVVLTTERSVNTDVRVPTIIVGTKASLEELMKSRLPHQELLDELPSPGAEGYRIVVGTPADQPPVVWVVGADARGVLFGVGHLLRKLQMTNGRIRLHAKLRISSTPALKLRGHQLGYRPKTNAYDAWSAEQFEQYIRELAIFGSNSIEILPPRTDDDPTSPHMKVPALDMMIRLSEIIDSYGLDVWIWYPNMASDYSDPETIEAELAEREDIFRKLPRIDHILIPSGDPGHIRLDEFFQWTERVAGLLRQYHPHAKLWFSPQHPQPTDEWVNGFIEGVNRKPEWLGGVAHGPWARKPLHELRELLDDAVAIRNYPDITHNFAAQFPIREWDLAFAMTHGRESINPRPVAMKQIHNRICGFTIGSLTYSEGIYDDVNKFIWGAQDWDPTADVAQTLRDYARFFIGDEYTEAVAGGILALERNWSGPLIANSGVEVTLRQWRDIEGAAPSAVLDNYRFQMGLLRAYYDAYIRRRLLYETDLELRAVEVLNNASELGALAAVEEAESILCAESESIAAQLRQACHDMAERLFHSIGAQSSVGTYQAIAWDRGAFMDDIDKPLNNAEWLLAHCHEVRHLADERSRLDVIRQAIRRTDPGPGGYYDNLGSPSSWERVVMRRSKEEDPAFEDTVFTAYCVHFLHLRENRKKEVGPVPLAWLTQLTTFYKAPLTLKYEHLDNDSDYILKVSYSGFMTARSGPMQLIANDRHVLAEGLRVNVPILQQEYFVPREAIRDGKLLLSWSTAPDRVGPYAAEVWLMRAGDSSANRTSLQAAPRLADIQRASFNGTMG</sequence>
<organism evidence="2 3">
    <name type="scientific">Paenibacillus cremeus</name>
    <dbReference type="NCBI Taxonomy" id="2163881"/>
    <lineage>
        <taxon>Bacteria</taxon>
        <taxon>Bacillati</taxon>
        <taxon>Bacillota</taxon>
        <taxon>Bacilli</taxon>
        <taxon>Bacillales</taxon>
        <taxon>Paenibacillaceae</taxon>
        <taxon>Paenibacillus</taxon>
    </lineage>
</organism>
<dbReference type="Proteomes" id="UP000317036">
    <property type="component" value="Unassembled WGS sequence"/>
</dbReference>
<evidence type="ECO:0000313" key="3">
    <source>
        <dbReference type="Proteomes" id="UP000317036"/>
    </source>
</evidence>